<reference evidence="1" key="2">
    <citation type="submission" date="2020-09" db="EMBL/GenBank/DDBJ databases">
        <authorList>
            <person name="Sun Q."/>
            <person name="Ohkuma M."/>
        </authorList>
    </citation>
    <scope>NUCLEOTIDE SEQUENCE</scope>
    <source>
        <strain evidence="1">JCM 4518</strain>
    </source>
</reference>
<protein>
    <recommendedName>
        <fullName evidence="3">Winged helix DNA-binding domain-containing protein</fullName>
    </recommendedName>
</protein>
<evidence type="ECO:0000313" key="2">
    <source>
        <dbReference type="Proteomes" id="UP000644020"/>
    </source>
</evidence>
<dbReference type="Pfam" id="PF06224">
    <property type="entry name" value="AlkZ-like"/>
    <property type="match status" value="1"/>
</dbReference>
<dbReference type="Proteomes" id="UP000644020">
    <property type="component" value="Unassembled WGS sequence"/>
</dbReference>
<accession>A0A918W548</accession>
<organism evidence="1 2">
    <name type="scientific">Streptomyces termitum</name>
    <dbReference type="NCBI Taxonomy" id="67368"/>
    <lineage>
        <taxon>Bacteria</taxon>
        <taxon>Bacillati</taxon>
        <taxon>Actinomycetota</taxon>
        <taxon>Actinomycetes</taxon>
        <taxon>Kitasatosporales</taxon>
        <taxon>Streptomycetaceae</taxon>
        <taxon>Streptomyces</taxon>
    </lineage>
</organism>
<gene>
    <name evidence="1" type="ORF">GCM10010305_10010</name>
</gene>
<dbReference type="PANTHER" id="PTHR38479:SF2">
    <property type="entry name" value="WINGED HELIX DNA-BINDING DOMAIN-CONTAINING PROTEIN"/>
    <property type="match status" value="1"/>
</dbReference>
<dbReference type="EMBL" id="BMUL01000002">
    <property type="protein sequence ID" value="GHA69784.1"/>
    <property type="molecule type" value="Genomic_DNA"/>
</dbReference>
<dbReference type="PANTHER" id="PTHR38479">
    <property type="entry name" value="LMO0824 PROTEIN"/>
    <property type="match status" value="1"/>
</dbReference>
<dbReference type="InterPro" id="IPR009351">
    <property type="entry name" value="AlkZ-like"/>
</dbReference>
<reference evidence="1" key="1">
    <citation type="journal article" date="2014" name="Int. J. Syst. Evol. Microbiol.">
        <title>Complete genome sequence of Corynebacterium casei LMG S-19264T (=DSM 44701T), isolated from a smear-ripened cheese.</title>
        <authorList>
            <consortium name="US DOE Joint Genome Institute (JGI-PGF)"/>
            <person name="Walter F."/>
            <person name="Albersmeier A."/>
            <person name="Kalinowski J."/>
            <person name="Ruckert C."/>
        </authorList>
    </citation>
    <scope>NUCLEOTIDE SEQUENCE</scope>
    <source>
        <strain evidence="1">JCM 4518</strain>
    </source>
</reference>
<name>A0A918W548_9ACTN</name>
<evidence type="ECO:0000313" key="1">
    <source>
        <dbReference type="EMBL" id="GHA69784.1"/>
    </source>
</evidence>
<comment type="caution">
    <text evidence="1">The sequence shown here is derived from an EMBL/GenBank/DDBJ whole genome shotgun (WGS) entry which is preliminary data.</text>
</comment>
<proteinExistence type="predicted"/>
<evidence type="ECO:0008006" key="3">
    <source>
        <dbReference type="Google" id="ProtNLM"/>
    </source>
</evidence>
<dbReference type="AlphaFoldDB" id="A0A918W548"/>
<sequence length="401" mass="42875">MPRATIGAMTTTGSAAPPPLTARALNRATLARQVLLAREPLGVEEAVRRVVALQAQLPGSPYVALWNRLEGFDPALVDAAVDGFRLVRSTLMRITLHLVHVDDHGPFRVAMEPTLRGSRLRDRRFAEAGLTPEDADRLLPELLAYAARPRTGAELQARCGEGWGGVGLTPVAWRLLRQYAPLWYVPTGPPWSYGSSPGFVAAAPEPVPTAPEAAAEGLETLAGRYLAGFGPASAADLAQFALVQRGRARTALDALVRAGTAEVLAGPDGTVLYDLPGAVRPDGETPAPPRLMAMWDSTLLAYADRSRIIPPAYRKEVIRNNGDSLPTLLVDGYVAGVWRPVPGGIEASAFRPLAAGEWAGLAAEAASLGAMLADRDPRVYGRFDHWWAKGVPAVETRLLPY</sequence>
<keyword evidence="2" id="KW-1185">Reference proteome</keyword>